<accession>A0ABP5QXB0</accession>
<evidence type="ECO:0000313" key="2">
    <source>
        <dbReference type="EMBL" id="GAA2244507.1"/>
    </source>
</evidence>
<gene>
    <name evidence="2" type="ORF">GCM10010430_27900</name>
</gene>
<dbReference type="Proteomes" id="UP001500305">
    <property type="component" value="Unassembled WGS sequence"/>
</dbReference>
<keyword evidence="1" id="KW-0472">Membrane</keyword>
<keyword evidence="1" id="KW-1133">Transmembrane helix</keyword>
<keyword evidence="1" id="KW-0812">Transmembrane</keyword>
<protein>
    <submittedName>
        <fullName evidence="2">Uncharacterized protein</fullName>
    </submittedName>
</protein>
<name>A0ABP5QXB0_9ACTN</name>
<dbReference type="EMBL" id="BAAATR010000010">
    <property type="protein sequence ID" value="GAA2244507.1"/>
    <property type="molecule type" value="Genomic_DNA"/>
</dbReference>
<evidence type="ECO:0000256" key="1">
    <source>
        <dbReference type="SAM" id="Phobius"/>
    </source>
</evidence>
<organism evidence="2 3">
    <name type="scientific">Kitasatospora cystarginea</name>
    <dbReference type="NCBI Taxonomy" id="58350"/>
    <lineage>
        <taxon>Bacteria</taxon>
        <taxon>Bacillati</taxon>
        <taxon>Actinomycetota</taxon>
        <taxon>Actinomycetes</taxon>
        <taxon>Kitasatosporales</taxon>
        <taxon>Streptomycetaceae</taxon>
        <taxon>Kitasatospora</taxon>
    </lineage>
</organism>
<reference evidence="3" key="1">
    <citation type="journal article" date="2019" name="Int. J. Syst. Evol. Microbiol.">
        <title>The Global Catalogue of Microorganisms (GCM) 10K type strain sequencing project: providing services to taxonomists for standard genome sequencing and annotation.</title>
        <authorList>
            <consortium name="The Broad Institute Genomics Platform"/>
            <consortium name="The Broad Institute Genome Sequencing Center for Infectious Disease"/>
            <person name="Wu L."/>
            <person name="Ma J."/>
        </authorList>
    </citation>
    <scope>NUCLEOTIDE SEQUENCE [LARGE SCALE GENOMIC DNA]</scope>
    <source>
        <strain evidence="3">JCM 7356</strain>
    </source>
</reference>
<sequence length="58" mass="6108">MTAAPTTSVLSAPVDLNHPGHYVHWGVVQISVTNLVVICLMVVVFVAALLLPFPARAA</sequence>
<feature type="transmembrane region" description="Helical" evidence="1">
    <location>
        <begin position="22"/>
        <end position="51"/>
    </location>
</feature>
<evidence type="ECO:0000313" key="3">
    <source>
        <dbReference type="Proteomes" id="UP001500305"/>
    </source>
</evidence>
<dbReference type="RefSeq" id="WP_344636656.1">
    <property type="nucleotide sequence ID" value="NZ_BAAATR010000010.1"/>
</dbReference>
<comment type="caution">
    <text evidence="2">The sequence shown here is derived from an EMBL/GenBank/DDBJ whole genome shotgun (WGS) entry which is preliminary data.</text>
</comment>
<keyword evidence="3" id="KW-1185">Reference proteome</keyword>
<proteinExistence type="predicted"/>